<keyword evidence="3" id="KW-1185">Reference proteome</keyword>
<proteinExistence type="predicted"/>
<gene>
    <name evidence="2" type="ORF">GSLYS_00009484001</name>
</gene>
<evidence type="ECO:0000313" key="3">
    <source>
        <dbReference type="Proteomes" id="UP001497497"/>
    </source>
</evidence>
<feature type="region of interest" description="Disordered" evidence="1">
    <location>
        <begin position="21"/>
        <end position="57"/>
    </location>
</feature>
<reference evidence="2 3" key="1">
    <citation type="submission" date="2024-04" db="EMBL/GenBank/DDBJ databases">
        <authorList>
            <consortium name="Genoscope - CEA"/>
            <person name="William W."/>
        </authorList>
    </citation>
    <scope>NUCLEOTIDE SEQUENCE [LARGE SCALE GENOMIC DNA]</scope>
</reference>
<comment type="caution">
    <text evidence="2">The sequence shown here is derived from an EMBL/GenBank/DDBJ whole genome shotgun (WGS) entry which is preliminary data.</text>
</comment>
<evidence type="ECO:0000256" key="1">
    <source>
        <dbReference type="SAM" id="MobiDB-lite"/>
    </source>
</evidence>
<name>A0AAV2HSI4_LYMST</name>
<dbReference type="EMBL" id="CAXITT010000204">
    <property type="protein sequence ID" value="CAL1535524.1"/>
    <property type="molecule type" value="Genomic_DNA"/>
</dbReference>
<accession>A0AAV2HSI4</accession>
<protein>
    <submittedName>
        <fullName evidence="2">Uncharacterized protein</fullName>
    </submittedName>
</protein>
<sequence>AQLYSHKRKHERREFEQAYRSFRQTQQHMPTSANVKTGNTPRRDVSPYPVSPSPTAGSALQVPVAAVANGQIKSAMGPVQAVKLGAMTPLKPPGDAGTSANSSPLSTKSVLPMLTGLTAAPLDIAKLGDPQNLSKHDLHILTTAQSLPMNLCTPSAHVGEVLNLSSGRGRPGHVTVDSRQTMSLPIKLVKDESTIKNDMVVQEVDVKLE</sequence>
<evidence type="ECO:0000313" key="2">
    <source>
        <dbReference type="EMBL" id="CAL1535524.1"/>
    </source>
</evidence>
<organism evidence="2 3">
    <name type="scientific">Lymnaea stagnalis</name>
    <name type="common">Great pond snail</name>
    <name type="synonym">Helix stagnalis</name>
    <dbReference type="NCBI Taxonomy" id="6523"/>
    <lineage>
        <taxon>Eukaryota</taxon>
        <taxon>Metazoa</taxon>
        <taxon>Spiralia</taxon>
        <taxon>Lophotrochozoa</taxon>
        <taxon>Mollusca</taxon>
        <taxon>Gastropoda</taxon>
        <taxon>Heterobranchia</taxon>
        <taxon>Euthyneura</taxon>
        <taxon>Panpulmonata</taxon>
        <taxon>Hygrophila</taxon>
        <taxon>Lymnaeoidea</taxon>
        <taxon>Lymnaeidae</taxon>
        <taxon>Lymnaea</taxon>
    </lineage>
</organism>
<dbReference type="AlphaFoldDB" id="A0AAV2HSI4"/>
<feature type="compositionally biased region" description="Polar residues" evidence="1">
    <location>
        <begin position="22"/>
        <end position="40"/>
    </location>
</feature>
<dbReference type="Proteomes" id="UP001497497">
    <property type="component" value="Unassembled WGS sequence"/>
</dbReference>
<feature type="non-terminal residue" evidence="2">
    <location>
        <position position="1"/>
    </location>
</feature>
<feature type="non-terminal residue" evidence="2">
    <location>
        <position position="209"/>
    </location>
</feature>